<dbReference type="AlphaFoldDB" id="A0A1R2BKY2"/>
<evidence type="ECO:0000313" key="2">
    <source>
        <dbReference type="EMBL" id="OMJ77457.1"/>
    </source>
</evidence>
<evidence type="ECO:0000256" key="1">
    <source>
        <dbReference type="SAM" id="MobiDB-lite"/>
    </source>
</evidence>
<sequence>MGCANSKEGSRSFELKDECNRLMQENLNSLTVIEYLLLESNRKNLALRLISLKKRLEDYYKIILKYRNFWISKANKEVESNIHSTKLTECEQEQDQERHQLNKTKKTLYKILNSLKENWNENYPTVEDLKNSIENNPEILHTSTTYYESYYTESKDYIKTKANEFGGQLKNDDLDIYKNIKATTLDLYKNPETRVYHTSDIKPTKKCKPQEPSSELVKEDMVQQLKSFEMPNRISVIENEGESSEINNIIINESDSEIISSGFESSENEEEIRERLSYTQK</sequence>
<accession>A0A1R2BKY2</accession>
<dbReference type="Proteomes" id="UP000187209">
    <property type="component" value="Unassembled WGS sequence"/>
</dbReference>
<protein>
    <submittedName>
        <fullName evidence="2">Uncharacterized protein</fullName>
    </submittedName>
</protein>
<proteinExistence type="predicted"/>
<evidence type="ECO:0000313" key="3">
    <source>
        <dbReference type="Proteomes" id="UP000187209"/>
    </source>
</evidence>
<name>A0A1R2BKY2_9CILI</name>
<reference evidence="2 3" key="1">
    <citation type="submission" date="2016-11" db="EMBL/GenBank/DDBJ databases">
        <title>The macronuclear genome of Stentor coeruleus: a giant cell with tiny introns.</title>
        <authorList>
            <person name="Slabodnick M."/>
            <person name="Ruby J.G."/>
            <person name="Reiff S.B."/>
            <person name="Swart E.C."/>
            <person name="Gosai S."/>
            <person name="Prabakaran S."/>
            <person name="Witkowska E."/>
            <person name="Larue G.E."/>
            <person name="Fisher S."/>
            <person name="Freeman R.M."/>
            <person name="Gunawardena J."/>
            <person name="Chu W."/>
            <person name="Stover N.A."/>
            <person name="Gregory B.D."/>
            <person name="Nowacki M."/>
            <person name="Derisi J."/>
            <person name="Roy S.W."/>
            <person name="Marshall W.F."/>
            <person name="Sood P."/>
        </authorList>
    </citation>
    <scope>NUCLEOTIDE SEQUENCE [LARGE SCALE GENOMIC DNA]</scope>
    <source>
        <strain evidence="2">WM001</strain>
    </source>
</reference>
<feature type="compositionally biased region" description="Basic and acidic residues" evidence="1">
    <location>
        <begin position="272"/>
        <end position="281"/>
    </location>
</feature>
<keyword evidence="3" id="KW-1185">Reference proteome</keyword>
<comment type="caution">
    <text evidence="2">The sequence shown here is derived from an EMBL/GenBank/DDBJ whole genome shotgun (WGS) entry which is preliminary data.</text>
</comment>
<organism evidence="2 3">
    <name type="scientific">Stentor coeruleus</name>
    <dbReference type="NCBI Taxonomy" id="5963"/>
    <lineage>
        <taxon>Eukaryota</taxon>
        <taxon>Sar</taxon>
        <taxon>Alveolata</taxon>
        <taxon>Ciliophora</taxon>
        <taxon>Postciliodesmatophora</taxon>
        <taxon>Heterotrichea</taxon>
        <taxon>Heterotrichida</taxon>
        <taxon>Stentoridae</taxon>
        <taxon>Stentor</taxon>
    </lineage>
</organism>
<dbReference type="EMBL" id="MPUH01000574">
    <property type="protein sequence ID" value="OMJ77457.1"/>
    <property type="molecule type" value="Genomic_DNA"/>
</dbReference>
<gene>
    <name evidence="2" type="ORF">SteCoe_22933</name>
</gene>
<feature type="region of interest" description="Disordered" evidence="1">
    <location>
        <begin position="258"/>
        <end position="281"/>
    </location>
</feature>